<organism evidence="2 3">
    <name type="scientific">Streptomyces venezuelae</name>
    <dbReference type="NCBI Taxonomy" id="54571"/>
    <lineage>
        <taxon>Bacteria</taxon>
        <taxon>Bacillati</taxon>
        <taxon>Actinomycetota</taxon>
        <taxon>Actinomycetes</taxon>
        <taxon>Kitasatosporales</taxon>
        <taxon>Streptomycetaceae</taxon>
        <taxon>Streptomyces</taxon>
    </lineage>
</organism>
<dbReference type="InterPro" id="IPR032490">
    <property type="entry name" value="DUF5047"/>
</dbReference>
<dbReference type="Pfam" id="PF16466">
    <property type="entry name" value="DUF5047"/>
    <property type="match status" value="1"/>
</dbReference>
<name>A0A5P2CQZ6_STRVZ</name>
<dbReference type="EMBL" id="CP029191">
    <property type="protein sequence ID" value="QES45275.1"/>
    <property type="molecule type" value="Genomic_DNA"/>
</dbReference>
<protein>
    <recommendedName>
        <fullName evidence="1">DUF5047 domain-containing protein</fullName>
    </recommendedName>
</protein>
<dbReference type="AlphaFoldDB" id="A0A5P2CQZ6"/>
<evidence type="ECO:0000313" key="3">
    <source>
        <dbReference type="Proteomes" id="UP000324015"/>
    </source>
</evidence>
<feature type="domain" description="DUF5047" evidence="1">
    <location>
        <begin position="41"/>
        <end position="163"/>
    </location>
</feature>
<accession>A0A5P2CQZ6</accession>
<proteinExistence type="predicted"/>
<dbReference type="Proteomes" id="UP000324015">
    <property type="component" value="Chromosome"/>
</dbReference>
<evidence type="ECO:0000313" key="2">
    <source>
        <dbReference type="EMBL" id="QES45275.1"/>
    </source>
</evidence>
<sequence>MAVQRASARLLAEIRRSHQVYAYIDVISPTQERMRLPATGGEVNCDRTASVRRTCKATCVDPLGTLVPEGPASLLTPYGTELRPYRGVRYSDGTTDVLPLGVFRLAKVSVSDGTGGSPDIQLDAYDLSRTVARDKFVSPYVIAEGTNIVDAIKAILERTFPDLSYDAISTTRTTTAPRLYDVGDDPWEAVTELATSLGCDIYFDVEGWVVIAPPVDIDALPSPDFQYMPGQGKLLDLSRVFTDEPGYNGVVLTGESPGDELPPVRAVAWDEEPTSATYHLGPYGEVPMFLTDQLIKTAEEAQATADQLLRNLLGFSAQLSITGIVNPAYEAGAVIEVVRERSHVSGLYAVDSFNVPLDAKGTQSLTLRQKRTAGG</sequence>
<gene>
    <name evidence="2" type="ORF">DEJ49_33595</name>
</gene>
<evidence type="ECO:0000259" key="1">
    <source>
        <dbReference type="Pfam" id="PF16466"/>
    </source>
</evidence>
<dbReference type="RefSeq" id="WP_150187584.1">
    <property type="nucleotide sequence ID" value="NZ_CP029191.1"/>
</dbReference>
<reference evidence="2 3" key="1">
    <citation type="submission" date="2018-05" db="EMBL/GenBank/DDBJ databases">
        <title>Streptomyces venezuelae.</title>
        <authorList>
            <person name="Kim W."/>
            <person name="Lee N."/>
            <person name="Cho B.-K."/>
        </authorList>
    </citation>
    <scope>NUCLEOTIDE SEQUENCE [LARGE SCALE GENOMIC DNA]</scope>
    <source>
        <strain evidence="2 3">ATCC 14585</strain>
    </source>
</reference>